<dbReference type="EMBL" id="LACI01001283">
    <property type="protein sequence ID" value="KJU84802.1"/>
    <property type="molecule type" value="Genomic_DNA"/>
</dbReference>
<reference evidence="1 2" key="1">
    <citation type="submission" date="2015-02" db="EMBL/GenBank/DDBJ databases">
        <title>Single-cell genomics of uncultivated deep-branching MTB reveals a conserved set of magnetosome genes.</title>
        <authorList>
            <person name="Kolinko S."/>
            <person name="Richter M."/>
            <person name="Glockner F.O."/>
            <person name="Brachmann A."/>
            <person name="Schuler D."/>
        </authorList>
    </citation>
    <scope>NUCLEOTIDE SEQUENCE [LARGE SCALE GENOMIC DNA]</scope>
    <source>
        <strain evidence="1">TM-1</strain>
    </source>
</reference>
<sequence length="56" mass="6173">MQRLEYDIVKIIECEIMGSRGLVGGLAGGSEGGHRRPFLSCMQAILIPEKTRIRSV</sequence>
<evidence type="ECO:0000313" key="2">
    <source>
        <dbReference type="Proteomes" id="UP000033423"/>
    </source>
</evidence>
<accession>A0A0F3GSL0</accession>
<proteinExistence type="predicted"/>
<keyword evidence="2" id="KW-1185">Reference proteome</keyword>
<dbReference type="AlphaFoldDB" id="A0A0F3GSL0"/>
<comment type="caution">
    <text evidence="1">The sequence shown here is derived from an EMBL/GenBank/DDBJ whole genome shotgun (WGS) entry which is preliminary data.</text>
</comment>
<protein>
    <submittedName>
        <fullName evidence="1">Uncharacterized protein</fullName>
    </submittedName>
</protein>
<name>A0A0F3GSL0_9BACT</name>
<evidence type="ECO:0000313" key="1">
    <source>
        <dbReference type="EMBL" id="KJU84802.1"/>
    </source>
</evidence>
<organism evidence="1 2">
    <name type="scientific">Candidatus Magnetobacterium bavaricum</name>
    <dbReference type="NCBI Taxonomy" id="29290"/>
    <lineage>
        <taxon>Bacteria</taxon>
        <taxon>Pseudomonadati</taxon>
        <taxon>Nitrospirota</taxon>
        <taxon>Thermodesulfovibrionia</taxon>
        <taxon>Thermodesulfovibrionales</taxon>
        <taxon>Candidatus Magnetobacteriaceae</taxon>
        <taxon>Candidatus Magnetobacterium</taxon>
    </lineage>
</organism>
<dbReference type="Proteomes" id="UP000033423">
    <property type="component" value="Unassembled WGS sequence"/>
</dbReference>
<gene>
    <name evidence="1" type="ORF">MBAV_003006</name>
</gene>